<evidence type="ECO:0000256" key="10">
    <source>
        <dbReference type="ARBA" id="ARBA00023159"/>
    </source>
</evidence>
<dbReference type="GO" id="GO:0003824">
    <property type="term" value="F:catalytic activity"/>
    <property type="evidence" value="ECO:0007669"/>
    <property type="project" value="UniProtKB-KW"/>
</dbReference>
<keyword evidence="6" id="KW-0973">c-di-GMP</keyword>
<dbReference type="SUPFAM" id="SSF46785">
    <property type="entry name" value="Winged helix' DNA-binding domain"/>
    <property type="match status" value="1"/>
</dbReference>
<evidence type="ECO:0000256" key="11">
    <source>
        <dbReference type="ARBA" id="ARBA00023163"/>
    </source>
</evidence>
<dbReference type="PROSITE" id="PS50042">
    <property type="entry name" value="CNMP_BINDING_3"/>
    <property type="match status" value="1"/>
</dbReference>
<dbReference type="InterPro" id="IPR018490">
    <property type="entry name" value="cNMP-bd_dom_sf"/>
</dbReference>
<feature type="domain" description="Cyclic nucleotide-binding" evidence="13">
    <location>
        <begin position="27"/>
        <end position="98"/>
    </location>
</feature>
<dbReference type="CDD" id="cd00038">
    <property type="entry name" value="CAP_ED"/>
    <property type="match status" value="1"/>
</dbReference>
<dbReference type="PANTHER" id="PTHR24567">
    <property type="entry name" value="CRP FAMILY TRANSCRIPTIONAL REGULATORY PROTEIN"/>
    <property type="match status" value="1"/>
</dbReference>
<evidence type="ECO:0000256" key="9">
    <source>
        <dbReference type="ARBA" id="ARBA00023125"/>
    </source>
</evidence>
<keyword evidence="8" id="KW-0843">Virulence</keyword>
<evidence type="ECO:0000256" key="4">
    <source>
        <dbReference type="ARBA" id="ARBA00022491"/>
    </source>
</evidence>
<organism evidence="15 16">
    <name type="scientific">Metallibacterium scheffleri</name>
    <dbReference type="NCBI Taxonomy" id="993689"/>
    <lineage>
        <taxon>Bacteria</taxon>
        <taxon>Pseudomonadati</taxon>
        <taxon>Pseudomonadota</taxon>
        <taxon>Gammaproteobacteria</taxon>
        <taxon>Lysobacterales</taxon>
        <taxon>Rhodanobacteraceae</taxon>
        <taxon>Metallibacterium</taxon>
    </lineage>
</organism>
<protein>
    <recommendedName>
        <fullName evidence="3">CRP-like protein Clp</fullName>
    </recommendedName>
    <alternativeName>
        <fullName evidence="12">Catabolite activation-like protein</fullName>
    </alternativeName>
</protein>
<accession>A0A4S3KQH4</accession>
<dbReference type="InterPro" id="IPR018335">
    <property type="entry name" value="Tscrpt_reg_HTH_Crp-type_CS"/>
</dbReference>
<evidence type="ECO:0000256" key="12">
    <source>
        <dbReference type="ARBA" id="ARBA00031697"/>
    </source>
</evidence>
<dbReference type="PRINTS" id="PR00034">
    <property type="entry name" value="HTHCRP"/>
</dbReference>
<dbReference type="Proteomes" id="UP000307749">
    <property type="component" value="Unassembled WGS sequence"/>
</dbReference>
<evidence type="ECO:0000256" key="1">
    <source>
        <dbReference type="ARBA" id="ARBA00004496"/>
    </source>
</evidence>
<dbReference type="Pfam" id="PF13545">
    <property type="entry name" value="HTH_Crp_2"/>
    <property type="match status" value="1"/>
</dbReference>
<keyword evidence="10" id="KW-0010">Activator</keyword>
<dbReference type="SMART" id="SM00100">
    <property type="entry name" value="cNMP"/>
    <property type="match status" value="1"/>
</dbReference>
<dbReference type="SUPFAM" id="SSF51206">
    <property type="entry name" value="cAMP-binding domain-like"/>
    <property type="match status" value="1"/>
</dbReference>
<comment type="caution">
    <text evidence="15">The sequence shown here is derived from an EMBL/GenBank/DDBJ whole genome shotgun (WGS) entry which is preliminary data.</text>
</comment>
<dbReference type="STRING" id="993689.GCA_002077135_02291"/>
<keyword evidence="7" id="KW-0805">Transcription regulation</keyword>
<evidence type="ECO:0000256" key="5">
    <source>
        <dbReference type="ARBA" id="ARBA00022533"/>
    </source>
</evidence>
<evidence type="ECO:0000313" key="16">
    <source>
        <dbReference type="Proteomes" id="UP000307749"/>
    </source>
</evidence>
<dbReference type="InterPro" id="IPR036390">
    <property type="entry name" value="WH_DNA-bd_sf"/>
</dbReference>
<evidence type="ECO:0000256" key="2">
    <source>
        <dbReference type="ARBA" id="ARBA00011738"/>
    </source>
</evidence>
<keyword evidence="5" id="KW-0021">Allosteric enzyme</keyword>
<comment type="subcellular location">
    <subcellularLocation>
        <location evidence="1">Cytoplasm</location>
    </subcellularLocation>
</comment>
<dbReference type="PANTHER" id="PTHR24567:SF75">
    <property type="entry name" value="FUMARATE AND NITRATE REDUCTION REGULATORY PROTEIN"/>
    <property type="match status" value="1"/>
</dbReference>
<keyword evidence="4" id="KW-0678">Repressor</keyword>
<comment type="subunit">
    <text evidence="2">Homodimer.</text>
</comment>
<dbReference type="GO" id="GO:0003677">
    <property type="term" value="F:DNA binding"/>
    <property type="evidence" value="ECO:0007669"/>
    <property type="project" value="UniProtKB-KW"/>
</dbReference>
<dbReference type="Gene3D" id="2.60.120.10">
    <property type="entry name" value="Jelly Rolls"/>
    <property type="match status" value="1"/>
</dbReference>
<keyword evidence="11" id="KW-0804">Transcription</keyword>
<dbReference type="InterPro" id="IPR012318">
    <property type="entry name" value="HTH_CRP"/>
</dbReference>
<sequence>MAIRMKRYARSPAPNSKLNYSSCAAFLPSDMQPALKTRVADCASATIVLNRGERLARCGDPFRTLYLIVQGAFKQVHADGDAVGEQIVSFHGPRDWIGLDGFATRTHATDLVALQSAMVCEFPIQAIEALAESDASLLDRLLAYVSERLAQAEQLQHMLGAMGATQKIAFFFMHLADMLPATDPASSSYELPMTRAEIGNFLGLSMETVSRLISRLQAAGAISIERRRVQLLRPDVLRAWQAERPAVAAGVRFAAAR</sequence>
<dbReference type="GO" id="GO:0003700">
    <property type="term" value="F:DNA-binding transcription factor activity"/>
    <property type="evidence" value="ECO:0007669"/>
    <property type="project" value="InterPro"/>
</dbReference>
<evidence type="ECO:0000256" key="3">
    <source>
        <dbReference type="ARBA" id="ARBA00020769"/>
    </source>
</evidence>
<dbReference type="InterPro" id="IPR050397">
    <property type="entry name" value="Env_Response_Regulators"/>
</dbReference>
<evidence type="ECO:0000313" key="15">
    <source>
        <dbReference type="EMBL" id="THD11170.1"/>
    </source>
</evidence>
<dbReference type="AlphaFoldDB" id="A0A4S3KQH4"/>
<dbReference type="SMART" id="SM00419">
    <property type="entry name" value="HTH_CRP"/>
    <property type="match status" value="1"/>
</dbReference>
<dbReference type="CDD" id="cd00092">
    <property type="entry name" value="HTH_CRP"/>
    <property type="match status" value="1"/>
</dbReference>
<dbReference type="InterPro" id="IPR000595">
    <property type="entry name" value="cNMP-bd_dom"/>
</dbReference>
<dbReference type="OrthoDB" id="7643467at2"/>
<evidence type="ECO:0000259" key="14">
    <source>
        <dbReference type="PROSITE" id="PS51063"/>
    </source>
</evidence>
<keyword evidence="16" id="KW-1185">Reference proteome</keyword>
<dbReference type="Pfam" id="PF00027">
    <property type="entry name" value="cNMP_binding"/>
    <property type="match status" value="1"/>
</dbReference>
<reference evidence="15 16" key="1">
    <citation type="submission" date="2017-02" db="EMBL/GenBank/DDBJ databases">
        <title>Whole genome sequencing of Metallibacterium scheffleri DSM 24874 (T).</title>
        <authorList>
            <person name="Kumar S."/>
            <person name="Patil P."/>
            <person name="Patil P.B."/>
        </authorList>
    </citation>
    <scope>NUCLEOTIDE SEQUENCE [LARGE SCALE GENOMIC DNA]</scope>
    <source>
        <strain evidence="15 16">DSM 24874</strain>
    </source>
</reference>
<dbReference type="InterPro" id="IPR036388">
    <property type="entry name" value="WH-like_DNA-bd_sf"/>
</dbReference>
<dbReference type="PROSITE" id="PS51063">
    <property type="entry name" value="HTH_CRP_2"/>
    <property type="match status" value="1"/>
</dbReference>
<dbReference type="GO" id="GO:0005829">
    <property type="term" value="C:cytosol"/>
    <property type="evidence" value="ECO:0007669"/>
    <property type="project" value="TreeGrafter"/>
</dbReference>
<keyword evidence="9" id="KW-0238">DNA-binding</keyword>
<dbReference type="InterPro" id="IPR014710">
    <property type="entry name" value="RmlC-like_jellyroll"/>
</dbReference>
<evidence type="ECO:0000256" key="7">
    <source>
        <dbReference type="ARBA" id="ARBA00023015"/>
    </source>
</evidence>
<dbReference type="EMBL" id="MWQO01000015">
    <property type="protein sequence ID" value="THD11170.1"/>
    <property type="molecule type" value="Genomic_DNA"/>
</dbReference>
<gene>
    <name evidence="15" type="ORF">B1806_04570</name>
</gene>
<evidence type="ECO:0000259" key="13">
    <source>
        <dbReference type="PROSITE" id="PS50042"/>
    </source>
</evidence>
<evidence type="ECO:0000256" key="8">
    <source>
        <dbReference type="ARBA" id="ARBA00023026"/>
    </source>
</evidence>
<name>A0A4S3KQH4_9GAMM</name>
<evidence type="ECO:0000256" key="6">
    <source>
        <dbReference type="ARBA" id="ARBA00022636"/>
    </source>
</evidence>
<proteinExistence type="predicted"/>
<dbReference type="PROSITE" id="PS00042">
    <property type="entry name" value="HTH_CRP_1"/>
    <property type="match status" value="1"/>
</dbReference>
<dbReference type="Gene3D" id="1.10.10.10">
    <property type="entry name" value="Winged helix-like DNA-binding domain superfamily/Winged helix DNA-binding domain"/>
    <property type="match status" value="1"/>
</dbReference>
<feature type="domain" description="HTH crp-type" evidence="14">
    <location>
        <begin position="162"/>
        <end position="235"/>
    </location>
</feature>